<organism evidence="2 3">
    <name type="scientific">Xenopus tropicalis</name>
    <name type="common">Western clawed frog</name>
    <name type="synonym">Silurana tropicalis</name>
    <dbReference type="NCBI Taxonomy" id="8364"/>
    <lineage>
        <taxon>Eukaryota</taxon>
        <taxon>Metazoa</taxon>
        <taxon>Chordata</taxon>
        <taxon>Craniata</taxon>
        <taxon>Vertebrata</taxon>
        <taxon>Euteleostomi</taxon>
        <taxon>Amphibia</taxon>
        <taxon>Batrachia</taxon>
        <taxon>Anura</taxon>
        <taxon>Pipoidea</taxon>
        <taxon>Pipidae</taxon>
        <taxon>Xenopodinae</taxon>
        <taxon>Xenopus</taxon>
        <taxon>Silurana</taxon>
    </lineage>
</organism>
<feature type="compositionally biased region" description="Polar residues" evidence="1">
    <location>
        <begin position="493"/>
        <end position="502"/>
    </location>
</feature>
<feature type="compositionally biased region" description="Polar residues" evidence="1">
    <location>
        <begin position="287"/>
        <end position="297"/>
    </location>
</feature>
<dbReference type="OMA" id="SANIFQH"/>
<protein>
    <submittedName>
        <fullName evidence="3">Mucin-19-like</fullName>
    </submittedName>
</protein>
<reference evidence="3" key="1">
    <citation type="submission" date="2025-08" db="UniProtKB">
        <authorList>
            <consortium name="RefSeq"/>
        </authorList>
    </citation>
    <scope>IDENTIFICATION</scope>
    <source>
        <strain evidence="3">Nigerian</strain>
        <tissue evidence="3">Liver and blood</tissue>
    </source>
</reference>
<feature type="compositionally biased region" description="Low complexity" evidence="1">
    <location>
        <begin position="182"/>
        <end position="204"/>
    </location>
</feature>
<evidence type="ECO:0000313" key="4">
    <source>
        <dbReference type="Xenbase" id="XB-GENE-29088719"/>
    </source>
</evidence>
<dbReference type="GeneID" id="105945469"/>
<dbReference type="Xenbase" id="XB-GENE-29088719">
    <property type="gene designation" value="LOC105945469"/>
</dbReference>
<feature type="compositionally biased region" description="Low complexity" evidence="1">
    <location>
        <begin position="298"/>
        <end position="320"/>
    </location>
</feature>
<accession>A0A8J0S5U9</accession>
<dbReference type="KEGG" id="xtr:105945469"/>
<feature type="region of interest" description="Disordered" evidence="1">
    <location>
        <begin position="287"/>
        <end position="396"/>
    </location>
</feature>
<evidence type="ECO:0000313" key="2">
    <source>
        <dbReference type="Proteomes" id="UP000008143"/>
    </source>
</evidence>
<proteinExistence type="predicted"/>
<feature type="compositionally biased region" description="Polar residues" evidence="1">
    <location>
        <begin position="560"/>
        <end position="570"/>
    </location>
</feature>
<feature type="region of interest" description="Disordered" evidence="1">
    <location>
        <begin position="415"/>
        <end position="502"/>
    </location>
</feature>
<feature type="compositionally biased region" description="Polar residues" evidence="1">
    <location>
        <begin position="7"/>
        <end position="21"/>
    </location>
</feature>
<dbReference type="AlphaFoldDB" id="A0A8J0S5U9"/>
<feature type="region of interest" description="Disordered" evidence="1">
    <location>
        <begin position="560"/>
        <end position="618"/>
    </location>
</feature>
<feature type="compositionally biased region" description="Polar residues" evidence="1">
    <location>
        <begin position="170"/>
        <end position="181"/>
    </location>
</feature>
<feature type="compositionally biased region" description="Basic and acidic residues" evidence="1">
    <location>
        <begin position="743"/>
        <end position="762"/>
    </location>
</feature>
<evidence type="ECO:0000256" key="1">
    <source>
        <dbReference type="SAM" id="MobiDB-lite"/>
    </source>
</evidence>
<feature type="region of interest" description="Disordered" evidence="1">
    <location>
        <begin position="1"/>
        <end position="21"/>
    </location>
</feature>
<dbReference type="Proteomes" id="UP000008143">
    <property type="component" value="Chromosome 3"/>
</dbReference>
<feature type="compositionally biased region" description="Low complexity" evidence="1">
    <location>
        <begin position="428"/>
        <end position="450"/>
    </location>
</feature>
<sequence>MDPVDPNKTTSSPLGNNQQVNTAMNVFQDAIARALGISNPDGAPVGANAGTVTGPSSSANVAGNSSAGPSTRSSGRKRARSPEDQTSSRKHRRTDSEGKGSTSNLKNMAPATSKEQRRSTRAQSAAKRLKWKYKKIKRRTWNKPKVSRVQEAQAIKVFQDAIAEALESSLATGTSGAGTQVASSPGPSTSMASSSGATPSTSSSGRKRAHSPENQTKRRKRHRTDSATSKEQRGSTRAQSASNRLKRKYKNIKRRTLHKPRVSRVQEAQAIKVFQDAIAEALESSLATGTSGAGTQVASSPVPSTSMASSSGATPSTSSSGRKRAHSPEDQTRSWKHRRTDSEGKGSTSNLKNMAPAISEEQRGSSRAQSASKRLKRKYKKSKRRSLHKPRVSRELEAQAIKVFQDAIAKALEISSATGTSGAGTQVASSPVPSTSMASSSGATPSTSSSGRKRARSSEEQPRINTKDNETDTNSTNTSRQTCKKSTKGIKNRQPSPYSQQQASDFQLFQDAVAKALGISDSETNTSVATNQTFAPPAKSVAKDTSIVPSTSSLVRNNDGVQLQNSSTGNIAGIPSPATENRIDPTISSSVAQKDNSGQQNQCNVQNNVTSPENPSTTTRGIFEYIELSERERAIQAHQQQMALQQQMEHLRESPYEDSPLFRNPIPETRKRKLDTNPEDVALWNPKRLRPRLGKGPKVRPKALATKAETRDVQGKEDSTSDDIFPPTSVIMTRLRARAQAMKRKDPSRSEQSDKKDDSQSK</sequence>
<feature type="region of interest" description="Disordered" evidence="1">
    <location>
        <begin position="170"/>
        <end position="266"/>
    </location>
</feature>
<gene>
    <name evidence="3 4" type="primary">LOC105945469</name>
</gene>
<dbReference type="RefSeq" id="XP_012809001.2">
    <property type="nucleotide sequence ID" value="XM_012953547.2"/>
</dbReference>
<feature type="compositionally biased region" description="Basic residues" evidence="1">
    <location>
        <begin position="244"/>
        <end position="262"/>
    </location>
</feature>
<feature type="compositionally biased region" description="Basic residues" evidence="1">
    <location>
        <begin position="687"/>
        <end position="701"/>
    </location>
</feature>
<name>A0A8J0S5U9_XENTR</name>
<feature type="compositionally biased region" description="Basic residues" evidence="1">
    <location>
        <begin position="373"/>
        <end position="391"/>
    </location>
</feature>
<feature type="region of interest" description="Disordered" evidence="1">
    <location>
        <begin position="646"/>
        <end position="762"/>
    </location>
</feature>
<dbReference type="OrthoDB" id="9920833at2759"/>
<feature type="compositionally biased region" description="Basic and acidic residues" evidence="1">
    <location>
        <begin position="224"/>
        <end position="234"/>
    </location>
</feature>
<feature type="compositionally biased region" description="Basic and acidic residues" evidence="1">
    <location>
        <begin position="708"/>
        <end position="719"/>
    </location>
</feature>
<feature type="compositionally biased region" description="Polar residues" evidence="1">
    <location>
        <begin position="586"/>
        <end position="598"/>
    </location>
</feature>
<dbReference type="AGR" id="Xenbase:XB-GENE-29088719"/>
<feature type="compositionally biased region" description="Basic residues" evidence="1">
    <location>
        <begin position="482"/>
        <end position="491"/>
    </location>
</feature>
<feature type="compositionally biased region" description="Basic and acidic residues" evidence="1">
    <location>
        <begin position="456"/>
        <end position="470"/>
    </location>
</feature>
<feature type="compositionally biased region" description="Low complexity" evidence="1">
    <location>
        <begin position="599"/>
        <end position="609"/>
    </location>
</feature>
<feature type="region of interest" description="Disordered" evidence="1">
    <location>
        <begin position="36"/>
        <end position="130"/>
    </location>
</feature>
<feature type="compositionally biased region" description="Polar residues" evidence="1">
    <location>
        <begin position="415"/>
        <end position="427"/>
    </location>
</feature>
<feature type="compositionally biased region" description="Low complexity" evidence="1">
    <location>
        <begin position="54"/>
        <end position="70"/>
    </location>
</feature>
<evidence type="ECO:0000313" key="3">
    <source>
        <dbReference type="RefSeq" id="XP_012809001.2"/>
    </source>
</evidence>
<keyword evidence="2" id="KW-1185">Reference proteome</keyword>